<protein>
    <submittedName>
        <fullName evidence="1">Uncharacterized protein</fullName>
    </submittedName>
</protein>
<evidence type="ECO:0000313" key="1">
    <source>
        <dbReference type="EMBL" id="KAJ6835366.1"/>
    </source>
</evidence>
<proteinExistence type="predicted"/>
<sequence>MVGWSREDACNGGVRKQRPKMAETWLRWGRRRGQCSPRLAGERRYGGLSTTVG</sequence>
<dbReference type="EMBL" id="JANAVB010013400">
    <property type="protein sequence ID" value="KAJ6835366.1"/>
    <property type="molecule type" value="Genomic_DNA"/>
</dbReference>
<accession>A0AAX6H332</accession>
<gene>
    <name evidence="1" type="ORF">M6B38_331070</name>
</gene>
<dbReference type="Proteomes" id="UP001140949">
    <property type="component" value="Unassembled WGS sequence"/>
</dbReference>
<organism evidence="1 2">
    <name type="scientific">Iris pallida</name>
    <name type="common">Sweet iris</name>
    <dbReference type="NCBI Taxonomy" id="29817"/>
    <lineage>
        <taxon>Eukaryota</taxon>
        <taxon>Viridiplantae</taxon>
        <taxon>Streptophyta</taxon>
        <taxon>Embryophyta</taxon>
        <taxon>Tracheophyta</taxon>
        <taxon>Spermatophyta</taxon>
        <taxon>Magnoliopsida</taxon>
        <taxon>Liliopsida</taxon>
        <taxon>Asparagales</taxon>
        <taxon>Iridaceae</taxon>
        <taxon>Iridoideae</taxon>
        <taxon>Irideae</taxon>
        <taxon>Iris</taxon>
    </lineage>
</organism>
<name>A0AAX6H332_IRIPA</name>
<dbReference type="AlphaFoldDB" id="A0AAX6H332"/>
<comment type="caution">
    <text evidence="1">The sequence shown here is derived from an EMBL/GenBank/DDBJ whole genome shotgun (WGS) entry which is preliminary data.</text>
</comment>
<keyword evidence="2" id="KW-1185">Reference proteome</keyword>
<evidence type="ECO:0000313" key="2">
    <source>
        <dbReference type="Proteomes" id="UP001140949"/>
    </source>
</evidence>
<reference evidence="1" key="2">
    <citation type="submission" date="2023-04" db="EMBL/GenBank/DDBJ databases">
        <authorList>
            <person name="Bruccoleri R.E."/>
            <person name="Oakeley E.J."/>
            <person name="Faust A.-M."/>
            <person name="Dessus-Babus S."/>
            <person name="Altorfer M."/>
            <person name="Burckhardt D."/>
            <person name="Oertli M."/>
            <person name="Naumann U."/>
            <person name="Petersen F."/>
            <person name="Wong J."/>
        </authorList>
    </citation>
    <scope>NUCLEOTIDE SEQUENCE</scope>
    <source>
        <strain evidence="1">GSM-AAB239-AS_SAM_17_03QT</strain>
        <tissue evidence="1">Leaf</tissue>
    </source>
</reference>
<reference evidence="1" key="1">
    <citation type="journal article" date="2023" name="GigaByte">
        <title>Genome assembly of the bearded iris, Iris pallida Lam.</title>
        <authorList>
            <person name="Bruccoleri R.E."/>
            <person name="Oakeley E.J."/>
            <person name="Faust A.M.E."/>
            <person name="Altorfer M."/>
            <person name="Dessus-Babus S."/>
            <person name="Burckhardt D."/>
            <person name="Oertli M."/>
            <person name="Naumann U."/>
            <person name="Petersen F."/>
            <person name="Wong J."/>
        </authorList>
    </citation>
    <scope>NUCLEOTIDE SEQUENCE</scope>
    <source>
        <strain evidence="1">GSM-AAB239-AS_SAM_17_03QT</strain>
    </source>
</reference>